<evidence type="ECO:0000256" key="4">
    <source>
        <dbReference type="ARBA" id="ARBA00022763"/>
    </source>
</evidence>
<dbReference type="CDD" id="cd04488">
    <property type="entry name" value="RecG_wedge_OBF"/>
    <property type="match status" value="1"/>
</dbReference>
<keyword evidence="5" id="KW-0378">Hydrolase</keyword>
<proteinExistence type="inferred from homology"/>
<dbReference type="PANTHER" id="PTHR47964">
    <property type="entry name" value="ATP-DEPENDENT DNA HELICASE HOMOLOG RECG, CHLOROPLASTIC"/>
    <property type="match status" value="1"/>
</dbReference>
<evidence type="ECO:0000256" key="14">
    <source>
        <dbReference type="ARBA" id="ARBA00048988"/>
    </source>
</evidence>
<keyword evidence="10" id="KW-0234">DNA repair</keyword>
<dbReference type="Pfam" id="PF17191">
    <property type="entry name" value="RecG_wedge"/>
    <property type="match status" value="1"/>
</dbReference>
<evidence type="ECO:0000256" key="15">
    <source>
        <dbReference type="ARBA" id="ARBA00049803"/>
    </source>
</evidence>
<dbReference type="InterPro" id="IPR014001">
    <property type="entry name" value="Helicase_ATP-bd"/>
</dbReference>
<dbReference type="PROSITE" id="PS51194">
    <property type="entry name" value="HELICASE_CTER"/>
    <property type="match status" value="1"/>
</dbReference>
<dbReference type="Pfam" id="PF00270">
    <property type="entry name" value="DEAD"/>
    <property type="match status" value="1"/>
</dbReference>
<evidence type="ECO:0000256" key="13">
    <source>
        <dbReference type="ARBA" id="ARBA00034808"/>
    </source>
</evidence>
<dbReference type="NCBIfam" id="NF008168">
    <property type="entry name" value="PRK10917.2-2"/>
    <property type="match status" value="1"/>
</dbReference>
<dbReference type="EC" id="5.6.2.4" evidence="13"/>
<evidence type="ECO:0000256" key="3">
    <source>
        <dbReference type="ARBA" id="ARBA00022741"/>
    </source>
</evidence>
<evidence type="ECO:0000259" key="17">
    <source>
        <dbReference type="PROSITE" id="PS51192"/>
    </source>
</evidence>
<dbReference type="InterPro" id="IPR027417">
    <property type="entry name" value="P-loop_NTPase"/>
</dbReference>
<dbReference type="SUPFAM" id="SSF50249">
    <property type="entry name" value="Nucleic acid-binding proteins"/>
    <property type="match status" value="1"/>
</dbReference>
<dbReference type="InterPro" id="IPR001650">
    <property type="entry name" value="Helicase_C-like"/>
</dbReference>
<dbReference type="InterPro" id="IPR011545">
    <property type="entry name" value="DEAD/DEAH_box_helicase_dom"/>
</dbReference>
<keyword evidence="7" id="KW-0067">ATP-binding</keyword>
<evidence type="ECO:0000256" key="8">
    <source>
        <dbReference type="ARBA" id="ARBA00023125"/>
    </source>
</evidence>
<dbReference type="SUPFAM" id="SSF52540">
    <property type="entry name" value="P-loop containing nucleoside triphosphate hydrolases"/>
    <property type="match status" value="2"/>
</dbReference>
<dbReference type="GO" id="GO:0005524">
    <property type="term" value="F:ATP binding"/>
    <property type="evidence" value="ECO:0007669"/>
    <property type="project" value="UniProtKB-KW"/>
</dbReference>
<feature type="domain" description="Helicase ATP-binding" evidence="17">
    <location>
        <begin position="277"/>
        <end position="438"/>
    </location>
</feature>
<evidence type="ECO:0000313" key="19">
    <source>
        <dbReference type="EMBL" id="SVA17467.1"/>
    </source>
</evidence>
<dbReference type="PANTHER" id="PTHR47964:SF1">
    <property type="entry name" value="ATP-DEPENDENT DNA HELICASE HOMOLOG RECG, CHLOROPLASTIC"/>
    <property type="match status" value="1"/>
</dbReference>
<dbReference type="AlphaFoldDB" id="A0A381TRE3"/>
<dbReference type="GO" id="GO:0043138">
    <property type="term" value="F:3'-5' DNA helicase activity"/>
    <property type="evidence" value="ECO:0007669"/>
    <property type="project" value="UniProtKB-EC"/>
</dbReference>
<organism evidence="19">
    <name type="scientific">marine metagenome</name>
    <dbReference type="NCBI Taxonomy" id="408172"/>
    <lineage>
        <taxon>unclassified sequences</taxon>
        <taxon>metagenomes</taxon>
        <taxon>ecological metagenomes</taxon>
    </lineage>
</organism>
<keyword evidence="6" id="KW-0347">Helicase</keyword>
<evidence type="ECO:0000256" key="7">
    <source>
        <dbReference type="ARBA" id="ARBA00022840"/>
    </source>
</evidence>
<evidence type="ECO:0000256" key="9">
    <source>
        <dbReference type="ARBA" id="ARBA00023172"/>
    </source>
</evidence>
<accession>A0A381TRE3</accession>
<dbReference type="NCBIfam" id="TIGR00643">
    <property type="entry name" value="recG"/>
    <property type="match status" value="1"/>
</dbReference>
<dbReference type="GO" id="GO:0003677">
    <property type="term" value="F:DNA binding"/>
    <property type="evidence" value="ECO:0007669"/>
    <property type="project" value="UniProtKB-KW"/>
</dbReference>
<dbReference type="InterPro" id="IPR033454">
    <property type="entry name" value="RecG_wedge"/>
</dbReference>
<evidence type="ECO:0000256" key="1">
    <source>
        <dbReference type="ARBA" id="ARBA00007504"/>
    </source>
</evidence>
<dbReference type="InterPro" id="IPR012340">
    <property type="entry name" value="NA-bd_OB-fold"/>
</dbReference>
<dbReference type="EMBL" id="UINC01004872">
    <property type="protein sequence ID" value="SVA17467.1"/>
    <property type="molecule type" value="Genomic_DNA"/>
</dbReference>
<comment type="catalytic activity">
    <reaction evidence="14">
        <text>ATP + H2O = ADP + phosphate + H(+)</text>
        <dbReference type="Rhea" id="RHEA:13065"/>
        <dbReference type="ChEBI" id="CHEBI:15377"/>
        <dbReference type="ChEBI" id="CHEBI:15378"/>
        <dbReference type="ChEBI" id="CHEBI:30616"/>
        <dbReference type="ChEBI" id="CHEBI:43474"/>
        <dbReference type="ChEBI" id="CHEBI:456216"/>
        <dbReference type="EC" id="5.6.2.4"/>
    </reaction>
</comment>
<evidence type="ECO:0000256" key="6">
    <source>
        <dbReference type="ARBA" id="ARBA00022806"/>
    </source>
</evidence>
<dbReference type="PROSITE" id="PS51192">
    <property type="entry name" value="HELICASE_ATP_BIND_1"/>
    <property type="match status" value="1"/>
</dbReference>
<evidence type="ECO:0000259" key="18">
    <source>
        <dbReference type="PROSITE" id="PS51194"/>
    </source>
</evidence>
<keyword evidence="3" id="KW-0547">Nucleotide-binding</keyword>
<dbReference type="Gene3D" id="2.40.50.140">
    <property type="entry name" value="Nucleic acid-binding proteins"/>
    <property type="match status" value="1"/>
</dbReference>
<reference evidence="19" key="1">
    <citation type="submission" date="2018-05" db="EMBL/GenBank/DDBJ databases">
        <authorList>
            <person name="Lanie J.A."/>
            <person name="Ng W.-L."/>
            <person name="Kazmierczak K.M."/>
            <person name="Andrzejewski T.M."/>
            <person name="Davidsen T.M."/>
            <person name="Wayne K.J."/>
            <person name="Tettelin H."/>
            <person name="Glass J.I."/>
            <person name="Rusch D."/>
            <person name="Podicherti R."/>
            <person name="Tsui H.-C.T."/>
            <person name="Winkler M.E."/>
        </authorList>
    </citation>
    <scope>NUCLEOTIDE SEQUENCE</scope>
</reference>
<keyword evidence="11" id="KW-0413">Isomerase</keyword>
<dbReference type="NCBIfam" id="NF008165">
    <property type="entry name" value="PRK10917.1-3"/>
    <property type="match status" value="1"/>
</dbReference>
<evidence type="ECO:0000256" key="10">
    <source>
        <dbReference type="ARBA" id="ARBA00023204"/>
    </source>
</evidence>
<dbReference type="CDD" id="cd17992">
    <property type="entry name" value="DEXHc_RecG"/>
    <property type="match status" value="1"/>
</dbReference>
<protein>
    <recommendedName>
        <fullName evidence="2">ATP-dependent DNA helicase RecG</fullName>
        <ecNumber evidence="13">5.6.2.4</ecNumber>
    </recommendedName>
    <alternativeName>
        <fullName evidence="15">DNA branch migration protein RecG</fullName>
    </alternativeName>
    <alternativeName>
        <fullName evidence="16">Probable DNA 3'-5' helicase RecG</fullName>
    </alternativeName>
</protein>
<keyword evidence="4" id="KW-0227">DNA damage</keyword>
<feature type="domain" description="Helicase C-terminal" evidence="18">
    <location>
        <begin position="457"/>
        <end position="617"/>
    </location>
</feature>
<dbReference type="GO" id="GO:0006281">
    <property type="term" value="P:DNA repair"/>
    <property type="evidence" value="ECO:0007669"/>
    <property type="project" value="UniProtKB-KW"/>
</dbReference>
<gene>
    <name evidence="19" type="ORF">METZ01_LOCUS70321</name>
</gene>
<name>A0A381TRE3_9ZZZZ</name>
<dbReference type="Pfam" id="PF00271">
    <property type="entry name" value="Helicase_C"/>
    <property type="match status" value="1"/>
</dbReference>
<dbReference type="SMART" id="SM00490">
    <property type="entry name" value="HELICc"/>
    <property type="match status" value="1"/>
</dbReference>
<dbReference type="Gene3D" id="3.40.50.300">
    <property type="entry name" value="P-loop containing nucleotide triphosphate hydrolases"/>
    <property type="match status" value="2"/>
</dbReference>
<dbReference type="InterPro" id="IPR047112">
    <property type="entry name" value="RecG/Mfd"/>
</dbReference>
<evidence type="ECO:0000256" key="12">
    <source>
        <dbReference type="ARBA" id="ARBA00034617"/>
    </source>
</evidence>
<dbReference type="InterPro" id="IPR045562">
    <property type="entry name" value="RecG_dom3_C"/>
</dbReference>
<comment type="catalytic activity">
    <reaction evidence="12">
        <text>Couples ATP hydrolysis with the unwinding of duplex DNA by translocating in the 3'-5' direction.</text>
        <dbReference type="EC" id="5.6.2.4"/>
    </reaction>
</comment>
<dbReference type="Pfam" id="PF19833">
    <property type="entry name" value="RecG_dom3_C"/>
    <property type="match status" value="1"/>
</dbReference>
<dbReference type="SMART" id="SM00487">
    <property type="entry name" value="DEXDc"/>
    <property type="match status" value="1"/>
</dbReference>
<dbReference type="InterPro" id="IPR004609">
    <property type="entry name" value="ATP-dep_DNA_helicase_RecG"/>
</dbReference>
<evidence type="ECO:0000256" key="2">
    <source>
        <dbReference type="ARBA" id="ARBA00017846"/>
    </source>
</evidence>
<keyword evidence="9" id="KW-0233">DNA recombination</keyword>
<evidence type="ECO:0000256" key="16">
    <source>
        <dbReference type="ARBA" id="ARBA00049819"/>
    </source>
</evidence>
<sequence length="690" mass="77633">MDLAAPISSLKGVGLRREKILNDHGIGSIHDILYYFPRRHLDRTTLTPIRDFVQGDIVTLIAAVETFGEKSIRRGRMFQVIVSDGTGLLTLTWFNGVRYIKSLFKVGDRLAIHGKVDWYNGFTITHPEFDKLEKDDDPVQTGKVIPLYPLTQELKSAGLDQRILRNMVKEVLDADIEIPEILPENILRNNNLAPLNKALNDIHFSNGINELNDAINRLKFDEHFFLQLLLALRKQKVQTSGTEPLPDIGPYFKTISDTLDFELTGAQKKVIKEIHSDLKRSFPMNRLIQGDVGCGKTIVAILVSALAVGNNVQVAIMAPTEILASQHYHSFKGKLEKVNIPCTLLVGKMKKSDRGPILSGLKNGNIPVVIGTHALIQDDLMFKNLRLVIVDEQHRFGVNQRSALLEKGHHPHFMAMTATPIPRTLSITYHGDMDLSIIDEIPANRIPVITKVVEPERLNKVYTFIKQEVAAGRQCMVVYPLVEESEKSDLAAAVEAHKELDDKRFPDLNVGLVHGRMKTDKKEDTINKFVRNEIKILISTTVIEVGVDIPNASVMLVEHAERFGLTQLHQLRGRVGRGAEKSYCILVKRNITDTSRTRLSIMEKTNDGFLIADEDLKLRGPGEYFGVRQSGFFQYKIANMTTDTAIIQKARKAAFKLIDNDPALQDRSNKSLRQTFLKAYAHRLDDINLS</sequence>
<evidence type="ECO:0000256" key="5">
    <source>
        <dbReference type="ARBA" id="ARBA00022801"/>
    </source>
</evidence>
<dbReference type="GO" id="GO:0016787">
    <property type="term" value="F:hydrolase activity"/>
    <property type="evidence" value="ECO:0007669"/>
    <property type="project" value="UniProtKB-KW"/>
</dbReference>
<comment type="similarity">
    <text evidence="1">Belongs to the helicase family. RecG subfamily.</text>
</comment>
<dbReference type="GO" id="GO:0006310">
    <property type="term" value="P:DNA recombination"/>
    <property type="evidence" value="ECO:0007669"/>
    <property type="project" value="UniProtKB-KW"/>
</dbReference>
<evidence type="ECO:0000256" key="11">
    <source>
        <dbReference type="ARBA" id="ARBA00023235"/>
    </source>
</evidence>
<keyword evidence="8" id="KW-0238">DNA-binding</keyword>